<dbReference type="AlphaFoldDB" id="A0A7I7WZN8"/>
<proteinExistence type="predicted"/>
<dbReference type="Proteomes" id="UP000467260">
    <property type="component" value="Chromosome"/>
</dbReference>
<reference evidence="1 2" key="1">
    <citation type="journal article" date="2019" name="Emerg. Microbes Infect.">
        <title>Comprehensive subspecies identification of 175 nontuberculous mycobacteria species based on 7547 genomic profiles.</title>
        <authorList>
            <person name="Matsumoto Y."/>
            <person name="Kinjo T."/>
            <person name="Motooka D."/>
            <person name="Nabeya D."/>
            <person name="Jung N."/>
            <person name="Uechi K."/>
            <person name="Horii T."/>
            <person name="Iida T."/>
            <person name="Fujita J."/>
            <person name="Nakamura S."/>
        </authorList>
    </citation>
    <scope>NUCLEOTIDE SEQUENCE [LARGE SCALE GENOMIC DNA]</scope>
    <source>
        <strain evidence="1 2">JCM 13571</strain>
    </source>
</reference>
<evidence type="ECO:0000313" key="1">
    <source>
        <dbReference type="EMBL" id="BBZ23039.1"/>
    </source>
</evidence>
<organism evidence="1 2">
    <name type="scientific">Mycolicibacter hiberniae</name>
    <dbReference type="NCBI Taxonomy" id="29314"/>
    <lineage>
        <taxon>Bacteria</taxon>
        <taxon>Bacillati</taxon>
        <taxon>Actinomycetota</taxon>
        <taxon>Actinomycetes</taxon>
        <taxon>Mycobacteriales</taxon>
        <taxon>Mycobacteriaceae</taxon>
        <taxon>Mycolicibacter</taxon>
    </lineage>
</organism>
<sequence>MTSETIATDAREALSETAAQQGWRRTRRERVDIYNRGIYHVHAIWRDDKILNGGSHYEDTVLLVHTTDLAKVRSWLGR</sequence>
<evidence type="ECO:0000313" key="2">
    <source>
        <dbReference type="Proteomes" id="UP000467260"/>
    </source>
</evidence>
<keyword evidence="2" id="KW-1185">Reference proteome</keyword>
<name>A0A7I7WZN8_9MYCO</name>
<dbReference type="EMBL" id="AP022609">
    <property type="protein sequence ID" value="BBZ23039.1"/>
    <property type="molecule type" value="Genomic_DNA"/>
</dbReference>
<dbReference type="RefSeq" id="WP_085136783.1">
    <property type="nucleotide sequence ID" value="NZ_AP022609.1"/>
</dbReference>
<accession>A0A7I7WZN8</accession>
<gene>
    <name evidence="1" type="ORF">MHIB_14570</name>
</gene>
<dbReference type="KEGG" id="mhib:MHIB_14570"/>
<protein>
    <submittedName>
        <fullName evidence="1">Uncharacterized protein</fullName>
    </submittedName>
</protein>